<dbReference type="Gene3D" id="3.30.479.20">
    <property type="entry name" value="Elongation factor Ts, dimerisation domain"/>
    <property type="match status" value="2"/>
</dbReference>
<evidence type="ECO:0000256" key="1">
    <source>
        <dbReference type="ARBA" id="ARBA00005532"/>
    </source>
</evidence>
<dbReference type="Gene3D" id="1.10.286.20">
    <property type="match status" value="1"/>
</dbReference>
<evidence type="ECO:0000256" key="3">
    <source>
        <dbReference type="ARBA" id="ARBA00022917"/>
    </source>
</evidence>
<organism evidence="5">
    <name type="scientific">hydrothermal vent metagenome</name>
    <dbReference type="NCBI Taxonomy" id="652676"/>
    <lineage>
        <taxon>unclassified sequences</taxon>
        <taxon>metagenomes</taxon>
        <taxon>ecological metagenomes</taxon>
    </lineage>
</organism>
<dbReference type="PANTHER" id="PTHR11741">
    <property type="entry name" value="ELONGATION FACTOR TS"/>
    <property type="match status" value="1"/>
</dbReference>
<dbReference type="InterPro" id="IPR014039">
    <property type="entry name" value="Transl_elong_EFTs/EF1B_dimer"/>
</dbReference>
<dbReference type="CDD" id="cd14275">
    <property type="entry name" value="UBA_EF-Ts"/>
    <property type="match status" value="1"/>
</dbReference>
<dbReference type="PROSITE" id="PS01126">
    <property type="entry name" value="EF_TS_1"/>
    <property type="match status" value="1"/>
</dbReference>
<dbReference type="Gene3D" id="1.10.8.10">
    <property type="entry name" value="DNA helicase RuvA subunit, C-terminal domain"/>
    <property type="match status" value="1"/>
</dbReference>
<dbReference type="InterPro" id="IPR009060">
    <property type="entry name" value="UBA-like_sf"/>
</dbReference>
<evidence type="ECO:0000259" key="4">
    <source>
        <dbReference type="Pfam" id="PF00889"/>
    </source>
</evidence>
<evidence type="ECO:0000313" key="5">
    <source>
        <dbReference type="EMBL" id="VAW61714.1"/>
    </source>
</evidence>
<dbReference type="AlphaFoldDB" id="A0A3B0XZN6"/>
<dbReference type="HAMAP" id="MF_00050">
    <property type="entry name" value="EF_Ts"/>
    <property type="match status" value="1"/>
</dbReference>
<dbReference type="GO" id="GO:0005737">
    <property type="term" value="C:cytoplasm"/>
    <property type="evidence" value="ECO:0007669"/>
    <property type="project" value="UniProtKB-ARBA"/>
</dbReference>
<dbReference type="SUPFAM" id="SSF46934">
    <property type="entry name" value="UBA-like"/>
    <property type="match status" value="1"/>
</dbReference>
<keyword evidence="3" id="KW-0648">Protein biosynthesis</keyword>
<proteinExistence type="inferred from homology"/>
<feature type="domain" description="Translation elongation factor EFTs/EF1B dimerisation" evidence="4">
    <location>
        <begin position="72"/>
        <end position="273"/>
    </location>
</feature>
<evidence type="ECO:0000256" key="2">
    <source>
        <dbReference type="ARBA" id="ARBA00022768"/>
    </source>
</evidence>
<dbReference type="FunFam" id="1.10.286.20:FF:000001">
    <property type="entry name" value="Elongation factor Ts"/>
    <property type="match status" value="1"/>
</dbReference>
<dbReference type="PANTHER" id="PTHR11741:SF0">
    <property type="entry name" value="ELONGATION FACTOR TS, MITOCHONDRIAL"/>
    <property type="match status" value="1"/>
</dbReference>
<dbReference type="InterPro" id="IPR036402">
    <property type="entry name" value="EF-Ts_dimer_sf"/>
</dbReference>
<name>A0A3B0XZN6_9ZZZZ</name>
<protein>
    <submittedName>
        <fullName evidence="5">Translation elongation factor Ts</fullName>
    </submittedName>
</protein>
<accession>A0A3B0XZN6</accession>
<dbReference type="SUPFAM" id="SSF54713">
    <property type="entry name" value="Elongation factor Ts (EF-Ts), dimerisation domain"/>
    <property type="match status" value="2"/>
</dbReference>
<dbReference type="Pfam" id="PF00889">
    <property type="entry name" value="EF_TS"/>
    <property type="match status" value="1"/>
</dbReference>
<dbReference type="EMBL" id="UOFI01000014">
    <property type="protein sequence ID" value="VAW61714.1"/>
    <property type="molecule type" value="Genomic_DNA"/>
</dbReference>
<comment type="similarity">
    <text evidence="1">Belongs to the EF-Ts family.</text>
</comment>
<dbReference type="NCBIfam" id="TIGR00116">
    <property type="entry name" value="tsf"/>
    <property type="match status" value="1"/>
</dbReference>
<reference evidence="5" key="1">
    <citation type="submission" date="2018-06" db="EMBL/GenBank/DDBJ databases">
        <authorList>
            <person name="Zhirakovskaya E."/>
        </authorList>
    </citation>
    <scope>NUCLEOTIDE SEQUENCE</scope>
</reference>
<dbReference type="InterPro" id="IPR018101">
    <property type="entry name" value="Transl_elong_Ts_CS"/>
</dbReference>
<dbReference type="InterPro" id="IPR001816">
    <property type="entry name" value="Transl_elong_EFTs/EF1B"/>
</dbReference>
<dbReference type="FunFam" id="1.10.8.10:FF:000001">
    <property type="entry name" value="Elongation factor Ts"/>
    <property type="match status" value="1"/>
</dbReference>
<keyword evidence="2 5" id="KW-0251">Elongation factor</keyword>
<sequence>MQITAAMVKELRERTGSGMMECKKALQAVDGDMEKAIDDMRKSGLAKADKKAGRTAAEGLVAIALSDDLKEAAIVEINCETDFVSGGDEFKTFTNNVAQRILKDSPADITALNALPLEDGGKSIEEIRQEMVAKIGENIQLRRFERKSTDGAFGSYSHGIRMGVLVEMDKDNQELIKDIAMHIAASNPVCVSEAEVPEEMLAKEKEILIAQAKESGKPDDIIEKMIVGRIRKYLAEITLLGQAFVKDPDQTVEKLLKSKGVAVKSFNRFEVGEGIEKKQENFAEEVMAQIGAS</sequence>
<dbReference type="GO" id="GO:0003746">
    <property type="term" value="F:translation elongation factor activity"/>
    <property type="evidence" value="ECO:0007669"/>
    <property type="project" value="UniProtKB-KW"/>
</dbReference>
<gene>
    <name evidence="5" type="ORF">MNBD_GAMMA09-3879</name>
</gene>